<evidence type="ECO:0000313" key="1">
    <source>
        <dbReference type="EMBL" id="GIX96450.1"/>
    </source>
</evidence>
<gene>
    <name evidence="1" type="ORF">CEXT_595081</name>
</gene>
<proteinExistence type="predicted"/>
<comment type="caution">
    <text evidence="1">The sequence shown here is derived from an EMBL/GenBank/DDBJ whole genome shotgun (WGS) entry which is preliminary data.</text>
</comment>
<name>A0AAV4PJ28_CAEEX</name>
<protein>
    <submittedName>
        <fullName evidence="1">Uncharacterized protein</fullName>
    </submittedName>
</protein>
<keyword evidence="2" id="KW-1185">Reference proteome</keyword>
<evidence type="ECO:0000313" key="2">
    <source>
        <dbReference type="Proteomes" id="UP001054945"/>
    </source>
</evidence>
<accession>A0AAV4PJ28</accession>
<dbReference type="EMBL" id="BPLR01004652">
    <property type="protein sequence ID" value="GIX96450.1"/>
    <property type="molecule type" value="Genomic_DNA"/>
</dbReference>
<dbReference type="AlphaFoldDB" id="A0AAV4PJ28"/>
<organism evidence="1 2">
    <name type="scientific">Caerostris extrusa</name>
    <name type="common">Bark spider</name>
    <name type="synonym">Caerostris bankana</name>
    <dbReference type="NCBI Taxonomy" id="172846"/>
    <lineage>
        <taxon>Eukaryota</taxon>
        <taxon>Metazoa</taxon>
        <taxon>Ecdysozoa</taxon>
        <taxon>Arthropoda</taxon>
        <taxon>Chelicerata</taxon>
        <taxon>Arachnida</taxon>
        <taxon>Araneae</taxon>
        <taxon>Araneomorphae</taxon>
        <taxon>Entelegynae</taxon>
        <taxon>Araneoidea</taxon>
        <taxon>Araneidae</taxon>
        <taxon>Caerostris</taxon>
    </lineage>
</organism>
<sequence>MVHMNGHKMAQQKKDSVLRRNTLGHQASGPAPGFFQSSVRLKGRAPMAEPEGLFLSSTGYEGLHAASAQQLSDITHSSPSTNVETVPFSVPPTYLLPSNQRITAWLRTAFCLVTRDPHIDH</sequence>
<dbReference type="Proteomes" id="UP001054945">
    <property type="component" value="Unassembled WGS sequence"/>
</dbReference>
<reference evidence="1 2" key="1">
    <citation type="submission" date="2021-06" db="EMBL/GenBank/DDBJ databases">
        <title>Caerostris extrusa draft genome.</title>
        <authorList>
            <person name="Kono N."/>
            <person name="Arakawa K."/>
        </authorList>
    </citation>
    <scope>NUCLEOTIDE SEQUENCE [LARGE SCALE GENOMIC DNA]</scope>
</reference>